<reference evidence="3" key="1">
    <citation type="submission" date="2018-11" db="EMBL/GenBank/DDBJ databases">
        <authorList>
            <person name="Alioto T."/>
            <person name="Alioto T."/>
        </authorList>
    </citation>
    <scope>NUCLEOTIDE SEQUENCE</scope>
</reference>
<accession>A0A8B6BI82</accession>
<dbReference type="OrthoDB" id="6106453at2759"/>
<dbReference type="AlphaFoldDB" id="A0A8B6BI82"/>
<dbReference type="PROSITE" id="PS51934">
    <property type="entry name" value="LRAT"/>
    <property type="match status" value="1"/>
</dbReference>
<keyword evidence="1" id="KW-0472">Membrane</keyword>
<evidence type="ECO:0000259" key="2">
    <source>
        <dbReference type="PROSITE" id="PS51934"/>
    </source>
</evidence>
<keyword evidence="1" id="KW-1133">Transmembrane helix</keyword>
<evidence type="ECO:0000256" key="1">
    <source>
        <dbReference type="SAM" id="Phobius"/>
    </source>
</evidence>
<comment type="caution">
    <text evidence="3">The sequence shown here is derived from an EMBL/GenBank/DDBJ whole genome shotgun (WGS) entry which is preliminary data.</text>
</comment>
<sequence>MAQKNAQLPYNKFGDKVHRFSDDDVLENAESDVELEDVVAEIEHTYNESKHYETAPCNETAKTEDEAYSALERALDKLEEKPKLCTSCSTQSRVTKVSSLEKGQHISMPGNHFTKYVKAQRKFVKLYDHHAIIKEIKRKNGSSVTMVLIHFTDIEGKIGVYEETKDFDLSETELYIVKYVSRRYKSDEIIARAESVCKLPKSEQTVHKAESESSQQKNNKFKSYNVVLCNCEHFATWCVTGEGESFQVQSIRQKIANSLTVLFGAGSKITKGILRLLFISSDEIASGFSRVLPECVLVGAAAVYLLYCIVITTLHVKDYFKGQMCKSCLKGKLQDLWLTFGAFGLTSVITFLIMHFAMPLLAPGVGIPLMILLILLSVAFQMSVPRLRKAFSSPFATVNRVKVTNLEQICIGDVLSHRYIGFKHIGIVTHLDFKGQKQKGKIRIVHYGLPGLLKKRKIIEDHLTVDTKKSSVYLLDCRTLSTFPADAVVSRARSRVGETKWNMFSNRSDHCSYWAKVQQYDDFDDISYEDNRLASSKTQASLFIEKREIHRMDELRIGDVVKSDVIGTIDDTGILSVIRNLDNRNERKFEIEVITYSFLRNVSGKKYKINLDKDTLYVKKYNPAQCQPMEQRAVNARNMKDKTGSWMTTEGFIEYCIEHKSH</sequence>
<gene>
    <name evidence="3" type="ORF">MGAL_10B050876</name>
</gene>
<evidence type="ECO:0000313" key="4">
    <source>
        <dbReference type="Proteomes" id="UP000596742"/>
    </source>
</evidence>
<dbReference type="Gene3D" id="3.90.1720.10">
    <property type="entry name" value="endopeptidase domain like (from Nostoc punctiforme)"/>
    <property type="match status" value="1"/>
</dbReference>
<dbReference type="InterPro" id="IPR007053">
    <property type="entry name" value="LRAT_dom"/>
</dbReference>
<evidence type="ECO:0000313" key="3">
    <source>
        <dbReference type="EMBL" id="VDH90429.1"/>
    </source>
</evidence>
<keyword evidence="4" id="KW-1185">Reference proteome</keyword>
<keyword evidence="1" id="KW-0812">Transmembrane</keyword>
<dbReference type="EMBL" id="UYJE01000133">
    <property type="protein sequence ID" value="VDH90429.1"/>
    <property type="molecule type" value="Genomic_DNA"/>
</dbReference>
<dbReference type="Proteomes" id="UP000596742">
    <property type="component" value="Unassembled WGS sequence"/>
</dbReference>
<feature type="transmembrane region" description="Helical" evidence="1">
    <location>
        <begin position="336"/>
        <end position="354"/>
    </location>
</feature>
<name>A0A8B6BI82_MYTGA</name>
<feature type="domain" description="LRAT" evidence="2">
    <location>
        <begin position="119"/>
        <end position="247"/>
    </location>
</feature>
<proteinExistence type="predicted"/>
<protein>
    <recommendedName>
        <fullName evidence="2">LRAT domain-containing protein</fullName>
    </recommendedName>
</protein>
<feature type="transmembrane region" description="Helical" evidence="1">
    <location>
        <begin position="296"/>
        <end position="316"/>
    </location>
</feature>
<organism evidence="3 4">
    <name type="scientific">Mytilus galloprovincialis</name>
    <name type="common">Mediterranean mussel</name>
    <dbReference type="NCBI Taxonomy" id="29158"/>
    <lineage>
        <taxon>Eukaryota</taxon>
        <taxon>Metazoa</taxon>
        <taxon>Spiralia</taxon>
        <taxon>Lophotrochozoa</taxon>
        <taxon>Mollusca</taxon>
        <taxon>Bivalvia</taxon>
        <taxon>Autobranchia</taxon>
        <taxon>Pteriomorphia</taxon>
        <taxon>Mytilida</taxon>
        <taxon>Mytiloidea</taxon>
        <taxon>Mytilidae</taxon>
        <taxon>Mytilinae</taxon>
        <taxon>Mytilus</taxon>
    </lineage>
</organism>
<feature type="transmembrane region" description="Helical" evidence="1">
    <location>
        <begin position="360"/>
        <end position="380"/>
    </location>
</feature>